<dbReference type="PANTHER" id="PTHR35585">
    <property type="entry name" value="HHE DOMAIN PROTEIN (AFU_ORTHOLOGUE AFUA_4G00730)"/>
    <property type="match status" value="1"/>
</dbReference>
<dbReference type="PANTHER" id="PTHR35585:SF1">
    <property type="entry name" value="HHE DOMAIN PROTEIN (AFU_ORTHOLOGUE AFUA_4G00730)"/>
    <property type="match status" value="1"/>
</dbReference>
<feature type="transmembrane region" description="Helical" evidence="1">
    <location>
        <begin position="210"/>
        <end position="229"/>
    </location>
</feature>
<evidence type="ECO:0000256" key="1">
    <source>
        <dbReference type="SAM" id="Phobius"/>
    </source>
</evidence>
<evidence type="ECO:0000313" key="2">
    <source>
        <dbReference type="EMBL" id="KAJ6442377.1"/>
    </source>
</evidence>
<feature type="transmembrane region" description="Helical" evidence="1">
    <location>
        <begin position="157"/>
        <end position="176"/>
    </location>
</feature>
<feature type="transmembrane region" description="Helical" evidence="1">
    <location>
        <begin position="349"/>
        <end position="370"/>
    </location>
</feature>
<dbReference type="AlphaFoldDB" id="A0AB34FSX6"/>
<name>A0AB34FSX6_9HYPO</name>
<accession>A0AB34FSX6</accession>
<keyword evidence="3" id="KW-1185">Reference proteome</keyword>
<keyword evidence="1" id="KW-1133">Transmembrane helix</keyword>
<dbReference type="Proteomes" id="UP001163105">
    <property type="component" value="Unassembled WGS sequence"/>
</dbReference>
<proteinExistence type="predicted"/>
<dbReference type="EMBL" id="JAQHRD010000004">
    <property type="protein sequence ID" value="KAJ6442377.1"/>
    <property type="molecule type" value="Genomic_DNA"/>
</dbReference>
<comment type="caution">
    <text evidence="2">The sequence shown here is derived from an EMBL/GenBank/DDBJ whole genome shotgun (WGS) entry which is preliminary data.</text>
</comment>
<keyword evidence="1" id="KW-0812">Transmembrane</keyword>
<protein>
    <submittedName>
        <fullName evidence="2">HHE domain-containing protein</fullName>
    </submittedName>
</protein>
<organism evidence="2 3">
    <name type="scientific">Purpureocillium lavendulum</name>
    <dbReference type="NCBI Taxonomy" id="1247861"/>
    <lineage>
        <taxon>Eukaryota</taxon>
        <taxon>Fungi</taxon>
        <taxon>Dikarya</taxon>
        <taxon>Ascomycota</taxon>
        <taxon>Pezizomycotina</taxon>
        <taxon>Sordariomycetes</taxon>
        <taxon>Hypocreomycetidae</taxon>
        <taxon>Hypocreales</taxon>
        <taxon>Ophiocordycipitaceae</taxon>
        <taxon>Purpureocillium</taxon>
    </lineage>
</organism>
<evidence type="ECO:0000313" key="3">
    <source>
        <dbReference type="Proteomes" id="UP001163105"/>
    </source>
</evidence>
<feature type="transmembrane region" description="Helical" evidence="1">
    <location>
        <begin position="92"/>
        <end position="113"/>
    </location>
</feature>
<feature type="transmembrane region" description="Helical" evidence="1">
    <location>
        <begin position="125"/>
        <end position="145"/>
    </location>
</feature>
<reference evidence="2" key="1">
    <citation type="submission" date="2023-01" db="EMBL/GenBank/DDBJ databases">
        <title>The growth and conidiation of Purpureocillium lavendulum are regulated by nitrogen source and histone H3K14 acetylation.</title>
        <authorList>
            <person name="Tang P."/>
            <person name="Han J."/>
            <person name="Zhang C."/>
            <person name="Tang P."/>
            <person name="Qi F."/>
            <person name="Zhang K."/>
            <person name="Liang L."/>
        </authorList>
    </citation>
    <scope>NUCLEOTIDE SEQUENCE</scope>
    <source>
        <strain evidence="2">YMF1.00683</strain>
    </source>
</reference>
<gene>
    <name evidence="2" type="ORF">O9K51_05936</name>
</gene>
<keyword evidence="1" id="KW-0472">Membrane</keyword>
<sequence length="561" mass="62084">MVVLASSFVYAAATLCLAWYCYLFVDDESRKKHQTLVDIVVVGHVRSAFGFVRSRVLGPLFTLIIPLPARECLVRLYANRVVHLNKAALQNVGVSVSDTLLITGAALLITPCIKLDHVSQYHYHIASRLAYMALVSYQAIFFAVADVIKATPLYVRLWRSVCVLSAFMMVGFSVFVESSQDFSPRAMKTPTLSVLVDYSLRTKSVDVFQLILKVATLLWGLCFVLWTMFPDLTESAAVKSSLAWSGLNGNEIDPIRELESRASDQISLRAERSMSGPGGFNSAERLQPLPITRSRTQMLLDSDSSHTVRKIVMPTLYSMAWTRPQSVDPISGLEKVQGLEEQLSESPWFQRWLLCLITFIYAAALFLSLGDAMTEGAHMMLLSEAVKDDHDAVIDTYHHVAAATDNDETPTMRDVFVTRIAACVVKEKLVLLPFLGATLPDVAERLERYQLDHISLAHLGSDALDQIQEKLHRLGHIPSGDVNFGPELTALWVDLSAHMADLDSRDLPALEDATSADESEAAAVRYREAGAYEPRMAHPPSTVAASTRMIDEVLGRSTHAV</sequence>